<sequence>MSVRSATMRGMGNLYDTEVAGPWLRTEEFWGQGAPEILAGFPGELADLARRARDGGHRLHCRWSL</sequence>
<dbReference type="EMBL" id="JABVEC010000001">
    <property type="protein sequence ID" value="MBC6464384.1"/>
    <property type="molecule type" value="Genomic_DNA"/>
</dbReference>
<name>A0ABR7LIF2_9ACTN</name>
<dbReference type="RefSeq" id="WP_187241307.1">
    <property type="nucleotide sequence ID" value="NZ_BAAAOK010000011.1"/>
</dbReference>
<protein>
    <submittedName>
        <fullName evidence="1">Uncharacterized protein</fullName>
    </submittedName>
</protein>
<dbReference type="Proteomes" id="UP000805614">
    <property type="component" value="Unassembled WGS sequence"/>
</dbReference>
<evidence type="ECO:0000313" key="2">
    <source>
        <dbReference type="Proteomes" id="UP000805614"/>
    </source>
</evidence>
<evidence type="ECO:0000313" key="1">
    <source>
        <dbReference type="EMBL" id="MBC6464384.1"/>
    </source>
</evidence>
<comment type="caution">
    <text evidence="1">The sequence shown here is derived from an EMBL/GenBank/DDBJ whole genome shotgun (WGS) entry which is preliminary data.</text>
</comment>
<organism evidence="1 2">
    <name type="scientific">Actinomadura alba</name>
    <dbReference type="NCBI Taxonomy" id="406431"/>
    <lineage>
        <taxon>Bacteria</taxon>
        <taxon>Bacillati</taxon>
        <taxon>Actinomycetota</taxon>
        <taxon>Actinomycetes</taxon>
        <taxon>Streptosporangiales</taxon>
        <taxon>Thermomonosporaceae</taxon>
        <taxon>Actinomadura</taxon>
    </lineage>
</organism>
<accession>A0ABR7LIF2</accession>
<gene>
    <name evidence="1" type="ORF">HKK74_02570</name>
</gene>
<reference evidence="1 2" key="1">
    <citation type="submission" date="2020-06" db="EMBL/GenBank/DDBJ databases">
        <title>Actinomadura xiongansis sp. nov., isolated from soil of Baiyangdian.</title>
        <authorList>
            <person name="Zhang X."/>
        </authorList>
    </citation>
    <scope>NUCLEOTIDE SEQUENCE [LARGE SCALE GENOMIC DNA]</scope>
    <source>
        <strain evidence="1 2">HBUM206468</strain>
    </source>
</reference>
<proteinExistence type="predicted"/>
<keyword evidence="2" id="KW-1185">Reference proteome</keyword>